<organism evidence="1 2">
    <name type="scientific">Candidatus Daviesbacteria bacterium GW2011_GWC2_40_12</name>
    <dbReference type="NCBI Taxonomy" id="1618431"/>
    <lineage>
        <taxon>Bacteria</taxon>
        <taxon>Candidatus Daviesiibacteriota</taxon>
    </lineage>
</organism>
<dbReference type="Proteomes" id="UP000034881">
    <property type="component" value="Unassembled WGS sequence"/>
</dbReference>
<sequence>MKAENNAIEIKEITSFKKLVPLIPNISKYSPATNSAQPDNL</sequence>
<dbReference type="AlphaFoldDB" id="A0A0G0QQY5"/>
<evidence type="ECO:0000313" key="1">
    <source>
        <dbReference type="EMBL" id="KKR42849.1"/>
    </source>
</evidence>
<protein>
    <submittedName>
        <fullName evidence="1">Uncharacterized protein</fullName>
    </submittedName>
</protein>
<comment type="caution">
    <text evidence="1">The sequence shown here is derived from an EMBL/GenBank/DDBJ whole genome shotgun (WGS) entry which is preliminary data.</text>
</comment>
<proteinExistence type="predicted"/>
<accession>A0A0G0QQY5</accession>
<dbReference type="EMBL" id="LBYB01000001">
    <property type="protein sequence ID" value="KKR42849.1"/>
    <property type="molecule type" value="Genomic_DNA"/>
</dbReference>
<evidence type="ECO:0000313" key="2">
    <source>
        <dbReference type="Proteomes" id="UP000034881"/>
    </source>
</evidence>
<gene>
    <name evidence="1" type="ORF">UT77_C0001G0300</name>
</gene>
<reference evidence="1 2" key="1">
    <citation type="journal article" date="2015" name="Nature">
        <title>rRNA introns, odd ribosomes, and small enigmatic genomes across a large radiation of phyla.</title>
        <authorList>
            <person name="Brown C.T."/>
            <person name="Hug L.A."/>
            <person name="Thomas B.C."/>
            <person name="Sharon I."/>
            <person name="Castelle C.J."/>
            <person name="Singh A."/>
            <person name="Wilkins M.J."/>
            <person name="Williams K.H."/>
            <person name="Banfield J.F."/>
        </authorList>
    </citation>
    <scope>NUCLEOTIDE SEQUENCE [LARGE SCALE GENOMIC DNA]</scope>
</reference>
<name>A0A0G0QQY5_9BACT</name>